<feature type="region of interest" description="Disordered" evidence="2">
    <location>
        <begin position="349"/>
        <end position="384"/>
    </location>
</feature>
<feature type="compositionally biased region" description="Pro residues" evidence="2">
    <location>
        <begin position="616"/>
        <end position="627"/>
    </location>
</feature>
<dbReference type="SUPFAM" id="SSF116846">
    <property type="entry name" value="MIT domain"/>
    <property type="match status" value="1"/>
</dbReference>
<feature type="domain" description="MIT" evidence="3">
    <location>
        <begin position="230"/>
        <end position="295"/>
    </location>
</feature>
<feature type="region of interest" description="Disordered" evidence="2">
    <location>
        <begin position="400"/>
        <end position="439"/>
    </location>
</feature>
<dbReference type="OrthoDB" id="2245455at2759"/>
<feature type="region of interest" description="Disordered" evidence="2">
    <location>
        <begin position="1"/>
        <end position="145"/>
    </location>
</feature>
<keyword evidence="5" id="KW-1185">Reference proteome</keyword>
<dbReference type="STRING" id="104259.A0A0F7U0L9"/>
<evidence type="ECO:0000256" key="1">
    <source>
        <dbReference type="SAM" id="Coils"/>
    </source>
</evidence>
<evidence type="ECO:0000259" key="3">
    <source>
        <dbReference type="Pfam" id="PF04212"/>
    </source>
</evidence>
<gene>
    <name evidence="4" type="ORF">PMG11_09394</name>
</gene>
<feature type="compositionally biased region" description="Polar residues" evidence="2">
    <location>
        <begin position="569"/>
        <end position="596"/>
    </location>
</feature>
<name>A0A0F7U0L9_PENBI</name>
<feature type="compositionally biased region" description="Polar residues" evidence="2">
    <location>
        <begin position="368"/>
        <end position="377"/>
    </location>
</feature>
<feature type="compositionally biased region" description="Low complexity" evidence="2">
    <location>
        <begin position="50"/>
        <end position="63"/>
    </location>
</feature>
<feature type="coiled-coil region" evidence="1">
    <location>
        <begin position="479"/>
        <end position="506"/>
    </location>
</feature>
<evidence type="ECO:0000313" key="4">
    <source>
        <dbReference type="EMBL" id="CEJ60837.1"/>
    </source>
</evidence>
<reference evidence="5" key="1">
    <citation type="journal article" date="2015" name="Genome Announc.">
        <title>Draft genome sequence of the fungus Penicillium brasilianum MG11.</title>
        <authorList>
            <person name="Horn F."/>
            <person name="Linde J."/>
            <person name="Mattern D.J."/>
            <person name="Walther G."/>
            <person name="Guthke R."/>
            <person name="Brakhage A.A."/>
            <person name="Valiante V."/>
        </authorList>
    </citation>
    <scope>NUCLEOTIDE SEQUENCE [LARGE SCALE GENOMIC DNA]</scope>
    <source>
        <strain evidence="5">MG11</strain>
    </source>
</reference>
<organism evidence="4 5">
    <name type="scientific">Penicillium brasilianum</name>
    <dbReference type="NCBI Taxonomy" id="104259"/>
    <lineage>
        <taxon>Eukaryota</taxon>
        <taxon>Fungi</taxon>
        <taxon>Dikarya</taxon>
        <taxon>Ascomycota</taxon>
        <taxon>Pezizomycotina</taxon>
        <taxon>Eurotiomycetes</taxon>
        <taxon>Eurotiomycetidae</taxon>
        <taxon>Eurotiales</taxon>
        <taxon>Aspergillaceae</taxon>
        <taxon>Penicillium</taxon>
    </lineage>
</organism>
<feature type="compositionally biased region" description="Polar residues" evidence="2">
    <location>
        <begin position="802"/>
        <end position="813"/>
    </location>
</feature>
<feature type="compositionally biased region" description="Basic and acidic residues" evidence="2">
    <location>
        <begin position="602"/>
        <end position="613"/>
    </location>
</feature>
<feature type="compositionally biased region" description="Low complexity" evidence="2">
    <location>
        <begin position="415"/>
        <end position="429"/>
    </location>
</feature>
<feature type="compositionally biased region" description="Low complexity" evidence="2">
    <location>
        <begin position="783"/>
        <end position="794"/>
    </location>
</feature>
<feature type="compositionally biased region" description="Polar residues" evidence="2">
    <location>
        <begin position="400"/>
        <end position="409"/>
    </location>
</feature>
<dbReference type="InterPro" id="IPR007330">
    <property type="entry name" value="MIT_dom"/>
</dbReference>
<proteinExistence type="predicted"/>
<feature type="compositionally biased region" description="Pro residues" evidence="2">
    <location>
        <begin position="644"/>
        <end position="657"/>
    </location>
</feature>
<keyword evidence="1" id="KW-0175">Coiled coil</keyword>
<protein>
    <recommendedName>
        <fullName evidence="3">MIT domain-containing protein</fullName>
    </recommendedName>
</protein>
<evidence type="ECO:0000313" key="5">
    <source>
        <dbReference type="Proteomes" id="UP000042958"/>
    </source>
</evidence>
<feature type="compositionally biased region" description="Polar residues" evidence="2">
    <location>
        <begin position="104"/>
        <end position="118"/>
    </location>
</feature>
<feature type="compositionally biased region" description="Basic and acidic residues" evidence="2">
    <location>
        <begin position="705"/>
        <end position="715"/>
    </location>
</feature>
<dbReference type="Gene3D" id="1.20.58.80">
    <property type="entry name" value="Phosphotransferase system, lactose/cellobiose-type IIA subunit"/>
    <property type="match status" value="1"/>
</dbReference>
<feature type="region of interest" description="Disordered" evidence="2">
    <location>
        <begin position="559"/>
        <end position="813"/>
    </location>
</feature>
<dbReference type="PANTHER" id="PTHR37327:SF1">
    <property type="entry name" value="MICROTUBULE INTERACTING AND TRANSPORT DOMAIN-CONTAINING PROTEIN"/>
    <property type="match status" value="1"/>
</dbReference>
<sequence length="1154" mass="125024">MNRLEFPNLIPAPTLKMLHRSALEDEPRSFHSRRPSGPLTEPPSGPLPNRPASRTSRPASRNRLGNPSGAGMSTGLGVVSENGADRPLILAPTSPIKEGLGSLNRWSQSTASSKSPSEYNGHRRGSSKMSLSGHSPHHAPGLGELPELSLPELRASEMFSSDPTTSHLDLSFTASSHIFQNSSGNDPRDLGNLPPYQDSTTTRTNDGAAYADGEGDGENRQHGQTQKAMLSKALQKANTAVLLDNAANFEGAMEAYTDACQLLQLVMLRSNGGDEEKLKLQEIRDTYMIRITELQRMDFPMPDNDDKALPERPLSQESYGELFHASFHDDSHIESHNSSAHSSLGLQPAFEESKSLPSEAIPPRRQSLRPSAQSGRTTPAGLGNNLAAYNGHFLEPAAVQESNESTSWLDTIDESGASSPSSANSKASSVYLRRRTSRRLSTDTEAEFDAALDAAVEAAYDEGLEPVMEYKEEESDDIVANARRNIELAKQRVREAELEAEAAMNRGREFRHNQEQPILDNPVGRNSEYLDEEAEEEERLLEEMTKGYVMDDFEFGIQSKSALPRESDSSNMSGRTWESSAASNITGNGGATLSTLTEDDDHILPPDLIDRNHLPSSPPTAALPPIPVSSDFPGLPPHRASLSQPPPPPPMGPPPVPGVRARRLSGQASSELTIETGTRPRGDSTISNVDPFTIPSVGLAPPPLPKDEPSQDPRPRSSTPSLRGSLHPSKRNLSVGSVVDNINLAKSRTHEDDESGLPPLPASARPMGKVPSAPDGLDKAHINSKSVRSRNVSVPIPDTAPGSPTTPWSGSFPSLDTQKALTIPSVPVLPTPTAANFTQNGLPTGGLNLFDCDIHSPTALGRPNSLVHNAPVPLEPCPESFLLRPFWLMRCLYQTISHPQGGYLSAKLFVPRDVWRVKNVKIKSLEDKVSNCDLLTAALLKLAQVDMYDADAVLEEMQSFEGVLEQVQIALSKRLGNEVGIHTAVPLFKSNASFDDAAHPELASSRTSGTSNKSYRPTWKRLRSKTSGIGTTTPTISTPRDSNKEHVTLNSVPMTAAPVGQARRSVTSLDFSGPNSHYMGALARLFDAAQILDQIAQQVEDPGLKHSSQTHVGLELCTRHAAEFFGFYICRFALADVGLMLDKFIKRGSEWVLI</sequence>
<dbReference type="AlphaFoldDB" id="A0A0F7U0L9"/>
<dbReference type="Proteomes" id="UP000042958">
    <property type="component" value="Unassembled WGS sequence"/>
</dbReference>
<feature type="compositionally biased region" description="Polar residues" evidence="2">
    <location>
        <begin position="1004"/>
        <end position="1015"/>
    </location>
</feature>
<evidence type="ECO:0000256" key="2">
    <source>
        <dbReference type="SAM" id="MobiDB-lite"/>
    </source>
</evidence>
<dbReference type="EMBL" id="CDHK01000009">
    <property type="protein sequence ID" value="CEJ60837.1"/>
    <property type="molecule type" value="Genomic_DNA"/>
</dbReference>
<dbReference type="InterPro" id="IPR036181">
    <property type="entry name" value="MIT_dom_sf"/>
</dbReference>
<feature type="compositionally biased region" description="Low complexity" evidence="2">
    <location>
        <begin position="1026"/>
        <end position="1039"/>
    </location>
</feature>
<feature type="region of interest" description="Disordered" evidence="2">
    <location>
        <begin position="179"/>
        <end position="225"/>
    </location>
</feature>
<dbReference type="PANTHER" id="PTHR37327">
    <property type="entry name" value="CHROMOSOME 1, WHOLE GENOME SHOTGUN SEQUENCE"/>
    <property type="match status" value="1"/>
</dbReference>
<feature type="compositionally biased region" description="Polar residues" evidence="2">
    <location>
        <begin position="666"/>
        <end position="676"/>
    </location>
</feature>
<feature type="compositionally biased region" description="Pro residues" evidence="2">
    <location>
        <begin position="40"/>
        <end position="49"/>
    </location>
</feature>
<feature type="region of interest" description="Disordered" evidence="2">
    <location>
        <begin position="1000"/>
        <end position="1044"/>
    </location>
</feature>
<accession>A0A0F7U0L9</accession>
<dbReference type="Pfam" id="PF04212">
    <property type="entry name" value="MIT"/>
    <property type="match status" value="1"/>
</dbReference>